<accession>A0A1H3PJP3</accession>
<name>A0A1H3PJP3_9PSEU</name>
<proteinExistence type="predicted"/>
<dbReference type="STRING" id="589385.SAMN05421504_108252"/>
<keyword evidence="3" id="KW-1185">Reference proteome</keyword>
<dbReference type="AlphaFoldDB" id="A0A1H3PJP3"/>
<protein>
    <submittedName>
        <fullName evidence="2">Uncharacterized protein</fullName>
    </submittedName>
</protein>
<reference evidence="2 3" key="1">
    <citation type="submission" date="2016-10" db="EMBL/GenBank/DDBJ databases">
        <authorList>
            <person name="de Groot N.N."/>
        </authorList>
    </citation>
    <scope>NUCLEOTIDE SEQUENCE [LARGE SCALE GENOMIC DNA]</scope>
    <source>
        <strain evidence="2 3">CPCC 202699</strain>
    </source>
</reference>
<dbReference type="EMBL" id="FNON01000008">
    <property type="protein sequence ID" value="SDZ01311.1"/>
    <property type="molecule type" value="Genomic_DNA"/>
</dbReference>
<feature type="region of interest" description="Disordered" evidence="1">
    <location>
        <begin position="1"/>
        <end position="31"/>
    </location>
</feature>
<evidence type="ECO:0000313" key="2">
    <source>
        <dbReference type="EMBL" id="SDZ01311.1"/>
    </source>
</evidence>
<evidence type="ECO:0000256" key="1">
    <source>
        <dbReference type="SAM" id="MobiDB-lite"/>
    </source>
</evidence>
<dbReference type="Proteomes" id="UP000199515">
    <property type="component" value="Unassembled WGS sequence"/>
</dbReference>
<sequence>MAEEKVNPETAANTEIEDADLDGLAGGLERI</sequence>
<evidence type="ECO:0000313" key="3">
    <source>
        <dbReference type="Proteomes" id="UP000199515"/>
    </source>
</evidence>
<gene>
    <name evidence="2" type="ORF">SAMN05421504_108252</name>
</gene>
<organism evidence="2 3">
    <name type="scientific">Amycolatopsis xylanica</name>
    <dbReference type="NCBI Taxonomy" id="589385"/>
    <lineage>
        <taxon>Bacteria</taxon>
        <taxon>Bacillati</taxon>
        <taxon>Actinomycetota</taxon>
        <taxon>Actinomycetes</taxon>
        <taxon>Pseudonocardiales</taxon>
        <taxon>Pseudonocardiaceae</taxon>
        <taxon>Amycolatopsis</taxon>
    </lineage>
</organism>